<dbReference type="EMBL" id="AP014957">
    <property type="protein sequence ID" value="BAS72384.1"/>
    <property type="molecule type" value="Genomic_DNA"/>
</dbReference>
<evidence type="ECO:0000256" key="2">
    <source>
        <dbReference type="ARBA" id="ARBA00022692"/>
    </source>
</evidence>
<evidence type="ECO:0000256" key="4">
    <source>
        <dbReference type="ARBA" id="ARBA00023136"/>
    </source>
</evidence>
<dbReference type="InterPro" id="IPR007300">
    <property type="entry name" value="CidB/LrgB"/>
</dbReference>
<feature type="transmembrane region" description="Helical" evidence="5">
    <location>
        <begin position="20"/>
        <end position="40"/>
    </location>
</feature>
<feature type="transmembrane region" description="Helical" evidence="5">
    <location>
        <begin position="94"/>
        <end position="115"/>
    </location>
</feature>
<dbReference type="PANTHER" id="PTHR30249:SF0">
    <property type="entry name" value="PLASTIDAL GLYCOLATE_GLYCERATE TRANSLOCATOR 1, CHLOROPLASTIC"/>
    <property type="match status" value="1"/>
</dbReference>
<protein>
    <submittedName>
        <fullName evidence="6">Os01g0511600 protein</fullName>
    </submittedName>
</protein>
<evidence type="ECO:0000256" key="5">
    <source>
        <dbReference type="SAM" id="Phobius"/>
    </source>
</evidence>
<keyword evidence="4 5" id="KW-0472">Membrane</keyword>
<feature type="transmembrane region" description="Helical" evidence="5">
    <location>
        <begin position="52"/>
        <end position="74"/>
    </location>
</feature>
<evidence type="ECO:0000313" key="6">
    <source>
        <dbReference type="EMBL" id="BAS72384.1"/>
    </source>
</evidence>
<accession>A0A0P0V371</accession>
<keyword evidence="8" id="KW-1267">Proteomics identification</keyword>
<sequence>DAFAPALAKGFMDFFEPATLFIQRWLPLFYVPSLVVLPLAVRDVPAASGLKIFLIIFGGWFASLMVAGYTALTVRKIVQTQLIPAEPMSKPSPFATLEFWAWGAVFVASFAVAYVNPTALGTTARTCLPFLLASTVLGYMV</sequence>
<dbReference type="GO" id="GO:0016020">
    <property type="term" value="C:membrane"/>
    <property type="evidence" value="ECO:0007669"/>
    <property type="project" value="UniProtKB-SubCell"/>
</dbReference>
<evidence type="ECO:0000256" key="1">
    <source>
        <dbReference type="ARBA" id="ARBA00004141"/>
    </source>
</evidence>
<dbReference type="PANTHER" id="PTHR30249">
    <property type="entry name" value="PUTATIVE SEROTONIN TRANSPORTER"/>
    <property type="match status" value="1"/>
</dbReference>
<gene>
    <name evidence="6" type="ordered locus">Os01g0511600</name>
    <name evidence="6" type="ORF">OSNPB_010511600</name>
</gene>
<keyword evidence="3 5" id="KW-1133">Transmembrane helix</keyword>
<dbReference type="Proteomes" id="UP000059680">
    <property type="component" value="Chromosome 1"/>
</dbReference>
<dbReference type="AlphaFoldDB" id="A0A0P0V371"/>
<reference evidence="6 7" key="2">
    <citation type="journal article" date="2013" name="Plant Cell Physiol.">
        <title>Rice Annotation Project Database (RAP-DB): an integrative and interactive database for rice genomics.</title>
        <authorList>
            <person name="Sakai H."/>
            <person name="Lee S.S."/>
            <person name="Tanaka T."/>
            <person name="Numa H."/>
            <person name="Kim J."/>
            <person name="Kawahara Y."/>
            <person name="Wakimoto H."/>
            <person name="Yang C.C."/>
            <person name="Iwamoto M."/>
            <person name="Abe T."/>
            <person name="Yamada Y."/>
            <person name="Muto A."/>
            <person name="Inokuchi H."/>
            <person name="Ikemura T."/>
            <person name="Matsumoto T."/>
            <person name="Sasaki T."/>
            <person name="Itoh T."/>
        </authorList>
    </citation>
    <scope>NUCLEOTIDE SEQUENCE [LARGE SCALE GENOMIC DNA]</scope>
    <source>
        <strain evidence="7">cv. Nipponbare</strain>
    </source>
</reference>
<organism evidence="6 7">
    <name type="scientific">Oryza sativa subsp. japonica</name>
    <name type="common">Rice</name>
    <dbReference type="NCBI Taxonomy" id="39947"/>
    <lineage>
        <taxon>Eukaryota</taxon>
        <taxon>Viridiplantae</taxon>
        <taxon>Streptophyta</taxon>
        <taxon>Embryophyta</taxon>
        <taxon>Tracheophyta</taxon>
        <taxon>Spermatophyta</taxon>
        <taxon>Magnoliopsida</taxon>
        <taxon>Liliopsida</taxon>
        <taxon>Poales</taxon>
        <taxon>Poaceae</taxon>
        <taxon>BOP clade</taxon>
        <taxon>Oryzoideae</taxon>
        <taxon>Oryzeae</taxon>
        <taxon>Oryzinae</taxon>
        <taxon>Oryza</taxon>
        <taxon>Oryza sativa</taxon>
    </lineage>
</organism>
<feature type="non-terminal residue" evidence="6">
    <location>
        <position position="1"/>
    </location>
</feature>
<evidence type="ECO:0000256" key="3">
    <source>
        <dbReference type="ARBA" id="ARBA00022989"/>
    </source>
</evidence>
<keyword evidence="2 5" id="KW-0812">Transmembrane</keyword>
<reference evidence="7" key="1">
    <citation type="journal article" date="2005" name="Nature">
        <title>The map-based sequence of the rice genome.</title>
        <authorList>
            <consortium name="International rice genome sequencing project (IRGSP)"/>
            <person name="Matsumoto T."/>
            <person name="Wu J."/>
            <person name="Kanamori H."/>
            <person name="Katayose Y."/>
            <person name="Fujisawa M."/>
            <person name="Namiki N."/>
            <person name="Mizuno H."/>
            <person name="Yamamoto K."/>
            <person name="Antonio B.A."/>
            <person name="Baba T."/>
            <person name="Sakata K."/>
            <person name="Nagamura Y."/>
            <person name="Aoki H."/>
            <person name="Arikawa K."/>
            <person name="Arita K."/>
            <person name="Bito T."/>
            <person name="Chiden Y."/>
            <person name="Fujitsuka N."/>
            <person name="Fukunaka R."/>
            <person name="Hamada M."/>
            <person name="Harada C."/>
            <person name="Hayashi A."/>
            <person name="Hijishita S."/>
            <person name="Honda M."/>
            <person name="Hosokawa S."/>
            <person name="Ichikawa Y."/>
            <person name="Idonuma A."/>
            <person name="Iijima M."/>
            <person name="Ikeda M."/>
            <person name="Ikeno M."/>
            <person name="Ito K."/>
            <person name="Ito S."/>
            <person name="Ito T."/>
            <person name="Ito Y."/>
            <person name="Ito Y."/>
            <person name="Iwabuchi A."/>
            <person name="Kamiya K."/>
            <person name="Karasawa W."/>
            <person name="Kurita K."/>
            <person name="Katagiri S."/>
            <person name="Kikuta A."/>
            <person name="Kobayashi H."/>
            <person name="Kobayashi N."/>
            <person name="Machita K."/>
            <person name="Maehara T."/>
            <person name="Masukawa M."/>
            <person name="Mizubayashi T."/>
            <person name="Mukai Y."/>
            <person name="Nagasaki H."/>
            <person name="Nagata Y."/>
            <person name="Naito S."/>
            <person name="Nakashima M."/>
            <person name="Nakama Y."/>
            <person name="Nakamichi Y."/>
            <person name="Nakamura M."/>
            <person name="Meguro A."/>
            <person name="Negishi M."/>
            <person name="Ohta I."/>
            <person name="Ohta T."/>
            <person name="Okamoto M."/>
            <person name="Ono N."/>
            <person name="Saji S."/>
            <person name="Sakaguchi M."/>
            <person name="Sakai K."/>
            <person name="Shibata M."/>
            <person name="Shimokawa T."/>
            <person name="Song J."/>
            <person name="Takazaki Y."/>
            <person name="Terasawa K."/>
            <person name="Tsugane M."/>
            <person name="Tsuji K."/>
            <person name="Ueda S."/>
            <person name="Waki K."/>
            <person name="Yamagata H."/>
            <person name="Yamamoto M."/>
            <person name="Yamamoto S."/>
            <person name="Yamane H."/>
            <person name="Yoshiki S."/>
            <person name="Yoshihara R."/>
            <person name="Yukawa K."/>
            <person name="Zhong H."/>
            <person name="Yano M."/>
            <person name="Yuan Q."/>
            <person name="Ouyang S."/>
            <person name="Liu J."/>
            <person name="Jones K.M."/>
            <person name="Gansberger K."/>
            <person name="Moffat K."/>
            <person name="Hill J."/>
            <person name="Bera J."/>
            <person name="Fadrosh D."/>
            <person name="Jin S."/>
            <person name="Johri S."/>
            <person name="Kim M."/>
            <person name="Overton L."/>
            <person name="Reardon M."/>
            <person name="Tsitrin T."/>
            <person name="Vuong H."/>
            <person name="Weaver B."/>
            <person name="Ciecko A."/>
            <person name="Tallon L."/>
            <person name="Jackson J."/>
            <person name="Pai G."/>
            <person name="Aken S.V."/>
            <person name="Utterback T."/>
            <person name="Reidmuller S."/>
            <person name="Feldblyum T."/>
            <person name="Hsiao J."/>
            <person name="Zismann V."/>
            <person name="Iobst S."/>
            <person name="de Vazeille A.R."/>
            <person name="Buell C.R."/>
            <person name="Ying K."/>
            <person name="Li Y."/>
            <person name="Lu T."/>
            <person name="Huang Y."/>
            <person name="Zhao Q."/>
            <person name="Feng Q."/>
            <person name="Zhang L."/>
            <person name="Zhu J."/>
            <person name="Weng Q."/>
            <person name="Mu J."/>
            <person name="Lu Y."/>
            <person name="Fan D."/>
            <person name="Liu Y."/>
            <person name="Guan J."/>
            <person name="Zhang Y."/>
            <person name="Yu S."/>
            <person name="Liu X."/>
            <person name="Zhang Y."/>
            <person name="Hong G."/>
            <person name="Han B."/>
            <person name="Choisne N."/>
            <person name="Demange N."/>
            <person name="Orjeda G."/>
            <person name="Samain S."/>
            <person name="Cattolico L."/>
            <person name="Pelletier E."/>
            <person name="Couloux A."/>
            <person name="Segurens B."/>
            <person name="Wincker P."/>
            <person name="D'Hont A."/>
            <person name="Scarpelli C."/>
            <person name="Weissenbach J."/>
            <person name="Salanoubat M."/>
            <person name="Quetier F."/>
            <person name="Yu Y."/>
            <person name="Kim H.R."/>
            <person name="Rambo T."/>
            <person name="Currie J."/>
            <person name="Collura K."/>
            <person name="Luo M."/>
            <person name="Yang T."/>
            <person name="Ammiraju J.S.S."/>
            <person name="Engler F."/>
            <person name="Soderlund C."/>
            <person name="Wing R.A."/>
            <person name="Palmer L.E."/>
            <person name="de la Bastide M."/>
            <person name="Spiegel L."/>
            <person name="Nascimento L."/>
            <person name="Zutavern T."/>
            <person name="O'Shaughnessy A."/>
            <person name="Dike S."/>
            <person name="Dedhia N."/>
            <person name="Preston R."/>
            <person name="Balija V."/>
            <person name="McCombie W.R."/>
            <person name="Chow T."/>
            <person name="Chen H."/>
            <person name="Chung M."/>
            <person name="Chen C."/>
            <person name="Shaw J."/>
            <person name="Wu H."/>
            <person name="Hsiao K."/>
            <person name="Chao Y."/>
            <person name="Chu M."/>
            <person name="Cheng C."/>
            <person name="Hour A."/>
            <person name="Lee P."/>
            <person name="Lin S."/>
            <person name="Lin Y."/>
            <person name="Liou J."/>
            <person name="Liu S."/>
            <person name="Hsing Y."/>
            <person name="Raghuvanshi S."/>
            <person name="Mohanty A."/>
            <person name="Bharti A.K."/>
            <person name="Gaur A."/>
            <person name="Gupta V."/>
            <person name="Kumar D."/>
            <person name="Ravi V."/>
            <person name="Vij S."/>
            <person name="Kapur A."/>
            <person name="Khurana P."/>
            <person name="Khurana P."/>
            <person name="Khurana J.P."/>
            <person name="Tyagi A.K."/>
            <person name="Gaikwad K."/>
            <person name="Singh A."/>
            <person name="Dalal V."/>
            <person name="Srivastava S."/>
            <person name="Dixit A."/>
            <person name="Pal A.K."/>
            <person name="Ghazi I.A."/>
            <person name="Yadav M."/>
            <person name="Pandit A."/>
            <person name="Bhargava A."/>
            <person name="Sureshbabu K."/>
            <person name="Batra K."/>
            <person name="Sharma T.R."/>
            <person name="Mohapatra T."/>
            <person name="Singh N.K."/>
            <person name="Messing J."/>
            <person name="Nelson A.B."/>
            <person name="Fuks G."/>
            <person name="Kavchok S."/>
            <person name="Keizer G."/>
            <person name="Linton E."/>
            <person name="Llaca V."/>
            <person name="Song R."/>
            <person name="Tanyolac B."/>
            <person name="Young S."/>
            <person name="Ho-Il K."/>
            <person name="Hahn J.H."/>
            <person name="Sangsakoo G."/>
            <person name="Vanavichit A."/>
            <person name="de Mattos Luiz.A.T."/>
            <person name="Zimmer P.D."/>
            <person name="Malone G."/>
            <person name="Dellagostin O."/>
            <person name="de Oliveira A.C."/>
            <person name="Bevan M."/>
            <person name="Bancroft I."/>
            <person name="Minx P."/>
            <person name="Cordum H."/>
            <person name="Wilson R."/>
            <person name="Cheng Z."/>
            <person name="Jin W."/>
            <person name="Jiang J."/>
            <person name="Leong S.A."/>
            <person name="Iwama H."/>
            <person name="Gojobori T."/>
            <person name="Itoh T."/>
            <person name="Niimura Y."/>
            <person name="Fujii Y."/>
            <person name="Habara T."/>
            <person name="Sakai H."/>
            <person name="Sato Y."/>
            <person name="Wilson G."/>
            <person name="Kumar K."/>
            <person name="McCouch S."/>
            <person name="Juretic N."/>
            <person name="Hoen D."/>
            <person name="Wright S."/>
            <person name="Bruskiewich R."/>
            <person name="Bureau T."/>
            <person name="Miyao A."/>
            <person name="Hirochika H."/>
            <person name="Nishikawa T."/>
            <person name="Kadowaki K."/>
            <person name="Sugiura M."/>
            <person name="Burr B."/>
            <person name="Sasaki T."/>
        </authorList>
    </citation>
    <scope>NUCLEOTIDE SEQUENCE [LARGE SCALE GENOMIC DNA]</scope>
    <source>
        <strain evidence="7">cv. Nipponbare</strain>
    </source>
</reference>
<feature type="non-terminal residue" evidence="6">
    <location>
        <position position="141"/>
    </location>
</feature>
<comment type="subcellular location">
    <subcellularLocation>
        <location evidence="1">Membrane</location>
        <topology evidence="1">Multi-pass membrane protein</topology>
    </subcellularLocation>
</comment>
<keyword evidence="7" id="KW-1185">Reference proteome</keyword>
<name>A0A0P0V371_ORYSJ</name>
<proteinExistence type="evidence at protein level"/>
<evidence type="ECO:0000313" key="7">
    <source>
        <dbReference type="Proteomes" id="UP000059680"/>
    </source>
</evidence>
<evidence type="ECO:0007829" key="8">
    <source>
        <dbReference type="PeptideAtlas" id="A0A0P0V371"/>
    </source>
</evidence>
<reference evidence="6 7" key="3">
    <citation type="journal article" date="2013" name="Rice">
        <title>Improvement of the Oryza sativa Nipponbare reference genome using next generation sequence and optical map data.</title>
        <authorList>
            <person name="Kawahara Y."/>
            <person name="de la Bastide M."/>
            <person name="Hamilton J.P."/>
            <person name="Kanamori H."/>
            <person name="McCombie W.R."/>
            <person name="Ouyang S."/>
            <person name="Schwartz D.C."/>
            <person name="Tanaka T."/>
            <person name="Wu J."/>
            <person name="Zhou S."/>
            <person name="Childs K.L."/>
            <person name="Davidson R.M."/>
            <person name="Lin H."/>
            <person name="Quesada-Ocampo L."/>
            <person name="Vaillancourt B."/>
            <person name="Sakai H."/>
            <person name="Lee S.S."/>
            <person name="Kim J."/>
            <person name="Numa H."/>
            <person name="Itoh T."/>
            <person name="Buell C.R."/>
            <person name="Matsumoto T."/>
        </authorList>
    </citation>
    <scope>NUCLEOTIDE SEQUENCE [LARGE SCALE GENOMIC DNA]</scope>
    <source>
        <strain evidence="7">cv. Nipponbare</strain>
    </source>
</reference>